<evidence type="ECO:0000256" key="7">
    <source>
        <dbReference type="SAM" id="SignalP"/>
    </source>
</evidence>
<keyword evidence="7" id="KW-0732">Signal</keyword>
<dbReference type="AlphaFoldDB" id="A0AAW5R6G9"/>
<evidence type="ECO:0000259" key="8">
    <source>
        <dbReference type="PROSITE" id="PS51007"/>
    </source>
</evidence>
<keyword evidence="4" id="KW-0249">Electron transport</keyword>
<keyword evidence="1" id="KW-0813">Transport</keyword>
<evidence type="ECO:0000313" key="10">
    <source>
        <dbReference type="Proteomes" id="UP001320898"/>
    </source>
</evidence>
<dbReference type="Proteomes" id="UP001320898">
    <property type="component" value="Unassembled WGS sequence"/>
</dbReference>
<keyword evidence="10" id="KW-1185">Reference proteome</keyword>
<dbReference type="EMBL" id="JALIDZ010000014">
    <property type="protein sequence ID" value="MCT8974682.1"/>
    <property type="molecule type" value="Genomic_DNA"/>
</dbReference>
<sequence length="113" mass="11961">MTNSSLALAFAICSGLSTSALADGDPANGKKLAQGSMCARCHGVDGNARSTSLHVVPLLAGQPAAYLIQEMKNYAEGTRVDSSKNGQMAKELRLLGEAEYADIAAYYESQKRY</sequence>
<dbReference type="InterPro" id="IPR050597">
    <property type="entry name" value="Cytochrome_c_Oxidase_Subunit"/>
</dbReference>
<dbReference type="PANTHER" id="PTHR33751">
    <property type="entry name" value="CBB3-TYPE CYTOCHROME C OXIDASE SUBUNIT FIXP"/>
    <property type="match status" value="1"/>
</dbReference>
<evidence type="ECO:0000256" key="4">
    <source>
        <dbReference type="ARBA" id="ARBA00022982"/>
    </source>
</evidence>
<gene>
    <name evidence="9" type="ORF">MUB46_22735</name>
</gene>
<dbReference type="PANTHER" id="PTHR33751:SF9">
    <property type="entry name" value="CYTOCHROME C4"/>
    <property type="match status" value="1"/>
</dbReference>
<keyword evidence="5 6" id="KW-0408">Iron</keyword>
<dbReference type="SUPFAM" id="SSF46626">
    <property type="entry name" value="Cytochrome c"/>
    <property type="match status" value="1"/>
</dbReference>
<feature type="domain" description="Cytochrome c" evidence="8">
    <location>
        <begin position="24"/>
        <end position="111"/>
    </location>
</feature>
<reference evidence="9 10" key="1">
    <citation type="submission" date="2022-04" db="EMBL/GenBank/DDBJ databases">
        <authorList>
            <person name="Ye Y.-Q."/>
            <person name="Du Z.-J."/>
        </authorList>
    </citation>
    <scope>NUCLEOTIDE SEQUENCE [LARGE SCALE GENOMIC DNA]</scope>
    <source>
        <strain evidence="9 10">A6E488</strain>
    </source>
</reference>
<evidence type="ECO:0000256" key="3">
    <source>
        <dbReference type="ARBA" id="ARBA00022723"/>
    </source>
</evidence>
<dbReference type="GO" id="GO:0020037">
    <property type="term" value="F:heme binding"/>
    <property type="evidence" value="ECO:0007669"/>
    <property type="project" value="InterPro"/>
</dbReference>
<proteinExistence type="predicted"/>
<keyword evidence="3 6" id="KW-0479">Metal-binding</keyword>
<organism evidence="9 10">
    <name type="scientific">Microbaculum marinisediminis</name>
    <dbReference type="NCBI Taxonomy" id="2931392"/>
    <lineage>
        <taxon>Bacteria</taxon>
        <taxon>Pseudomonadati</taxon>
        <taxon>Pseudomonadota</taxon>
        <taxon>Alphaproteobacteria</taxon>
        <taxon>Hyphomicrobiales</taxon>
        <taxon>Tepidamorphaceae</taxon>
        <taxon>Microbaculum</taxon>
    </lineage>
</organism>
<dbReference type="GO" id="GO:0009055">
    <property type="term" value="F:electron transfer activity"/>
    <property type="evidence" value="ECO:0007669"/>
    <property type="project" value="InterPro"/>
</dbReference>
<dbReference type="InterPro" id="IPR036909">
    <property type="entry name" value="Cyt_c-like_dom_sf"/>
</dbReference>
<name>A0AAW5R6G9_9HYPH</name>
<dbReference type="Gene3D" id="1.10.760.10">
    <property type="entry name" value="Cytochrome c-like domain"/>
    <property type="match status" value="1"/>
</dbReference>
<evidence type="ECO:0000256" key="5">
    <source>
        <dbReference type="ARBA" id="ARBA00023004"/>
    </source>
</evidence>
<feature type="signal peptide" evidence="7">
    <location>
        <begin position="1"/>
        <end position="22"/>
    </location>
</feature>
<dbReference type="InterPro" id="IPR009056">
    <property type="entry name" value="Cyt_c-like_dom"/>
</dbReference>
<dbReference type="RefSeq" id="WP_261618271.1">
    <property type="nucleotide sequence ID" value="NZ_JALIDZ010000014.1"/>
</dbReference>
<keyword evidence="2 6" id="KW-0349">Heme</keyword>
<dbReference type="Pfam" id="PF00034">
    <property type="entry name" value="Cytochrom_C"/>
    <property type="match status" value="1"/>
</dbReference>
<feature type="chain" id="PRO_5043532002" evidence="7">
    <location>
        <begin position="23"/>
        <end position="113"/>
    </location>
</feature>
<protein>
    <submittedName>
        <fullName evidence="9">C-type cytochrome</fullName>
    </submittedName>
</protein>
<evidence type="ECO:0000256" key="6">
    <source>
        <dbReference type="PROSITE-ProRule" id="PRU00433"/>
    </source>
</evidence>
<comment type="caution">
    <text evidence="9">The sequence shown here is derived from an EMBL/GenBank/DDBJ whole genome shotgun (WGS) entry which is preliminary data.</text>
</comment>
<dbReference type="GO" id="GO:0046872">
    <property type="term" value="F:metal ion binding"/>
    <property type="evidence" value="ECO:0007669"/>
    <property type="project" value="UniProtKB-KW"/>
</dbReference>
<accession>A0AAW5R6G9</accession>
<evidence type="ECO:0000256" key="2">
    <source>
        <dbReference type="ARBA" id="ARBA00022617"/>
    </source>
</evidence>
<dbReference type="PROSITE" id="PS51007">
    <property type="entry name" value="CYTC"/>
    <property type="match status" value="1"/>
</dbReference>
<evidence type="ECO:0000256" key="1">
    <source>
        <dbReference type="ARBA" id="ARBA00022448"/>
    </source>
</evidence>
<evidence type="ECO:0000313" key="9">
    <source>
        <dbReference type="EMBL" id="MCT8974682.1"/>
    </source>
</evidence>